<accession>B9D5E2</accession>
<reference evidence="1 2" key="1">
    <citation type="submission" date="2008-08" db="EMBL/GenBank/DDBJ databases">
        <authorList>
            <person name="Madupu R."/>
            <person name="Durkin A.S."/>
            <person name="Torralba M."/>
            <person name="Methe B."/>
            <person name="Sutton G.G."/>
            <person name="Strausberg R.L."/>
            <person name="Nelson K.E."/>
        </authorList>
    </citation>
    <scope>NUCLEOTIDE SEQUENCE [LARGE SCALE GENOMIC DNA]</scope>
    <source>
        <strain evidence="1 2">RM3267</strain>
    </source>
</reference>
<dbReference type="EMBL" id="ACFU01000038">
    <property type="protein sequence ID" value="EEF12796.1"/>
    <property type="molecule type" value="Genomic_DNA"/>
</dbReference>
<evidence type="ECO:0000313" key="1">
    <source>
        <dbReference type="EMBL" id="EEF12796.1"/>
    </source>
</evidence>
<organism evidence="1 2">
    <name type="scientific">Campylobacter rectus RM3267</name>
    <dbReference type="NCBI Taxonomy" id="553218"/>
    <lineage>
        <taxon>Bacteria</taxon>
        <taxon>Pseudomonadati</taxon>
        <taxon>Campylobacterota</taxon>
        <taxon>Epsilonproteobacteria</taxon>
        <taxon>Campylobacterales</taxon>
        <taxon>Campylobacteraceae</taxon>
        <taxon>Campylobacter</taxon>
    </lineage>
</organism>
<keyword evidence="2" id="KW-1185">Reference proteome</keyword>
<dbReference type="Proteomes" id="UP000003082">
    <property type="component" value="Unassembled WGS sequence"/>
</dbReference>
<comment type="caution">
    <text evidence="1">The sequence shown here is derived from an EMBL/GenBank/DDBJ whole genome shotgun (WGS) entry which is preliminary data.</text>
</comment>
<proteinExistence type="predicted"/>
<evidence type="ECO:0000313" key="2">
    <source>
        <dbReference type="Proteomes" id="UP000003082"/>
    </source>
</evidence>
<dbReference type="AlphaFoldDB" id="B9D5E2"/>
<sequence length="42" mass="4669">MQRDFERGGLRGEFVSAGKSLNLARIRRPNRTALLGDKGVIL</sequence>
<dbReference type="STRING" id="553218.CAMRE0001_2509"/>
<protein>
    <submittedName>
        <fullName evidence="1">Uncharacterized protein</fullName>
    </submittedName>
</protein>
<name>B9D5E2_CAMRE</name>
<gene>
    <name evidence="1" type="ORF">CAMRE0001_2509</name>
</gene>